<dbReference type="SUPFAM" id="SSF51679">
    <property type="entry name" value="Bacterial luciferase-like"/>
    <property type="match status" value="1"/>
</dbReference>
<reference evidence="2" key="1">
    <citation type="submission" date="2024-02" db="EMBL/GenBank/DDBJ databases">
        <title>Tomenella chthoni gen. nov. sp. nov., a member of the family Jonesiaceae isolated from bat guano.</title>
        <authorList>
            <person name="Miller S.L."/>
            <person name="King J."/>
            <person name="Sankaranarayanan K."/>
            <person name="Lawson P.A."/>
        </authorList>
    </citation>
    <scope>NUCLEOTIDE SEQUENCE</scope>
    <source>
        <strain evidence="2">BS-20</strain>
    </source>
</reference>
<dbReference type="InterPro" id="IPR011251">
    <property type="entry name" value="Luciferase-like_dom"/>
</dbReference>
<proteinExistence type="predicted"/>
<dbReference type="EMBL" id="CP146203">
    <property type="protein sequence ID" value="XBH21230.1"/>
    <property type="molecule type" value="Genomic_DNA"/>
</dbReference>
<protein>
    <submittedName>
        <fullName evidence="2">LLM class flavin-dependent oxidoreductase</fullName>
    </submittedName>
</protein>
<evidence type="ECO:0000313" key="2">
    <source>
        <dbReference type="EMBL" id="XBH21230.1"/>
    </source>
</evidence>
<dbReference type="InterPro" id="IPR050564">
    <property type="entry name" value="F420-G6PD/mer"/>
</dbReference>
<dbReference type="PANTHER" id="PTHR43244:SF2">
    <property type="entry name" value="CONSERVED HYPOTHETICAL ALANINE AND PROLINE-RICH PROTEIN"/>
    <property type="match status" value="1"/>
</dbReference>
<gene>
    <name evidence="2" type="ORF">V5R04_13580</name>
</gene>
<dbReference type="InterPro" id="IPR036661">
    <property type="entry name" value="Luciferase-like_sf"/>
</dbReference>
<organism evidence="2">
    <name type="scientific">Jonesiaceae bacterium BS-20</name>
    <dbReference type="NCBI Taxonomy" id="3120821"/>
    <lineage>
        <taxon>Bacteria</taxon>
        <taxon>Bacillati</taxon>
        <taxon>Actinomycetota</taxon>
        <taxon>Actinomycetes</taxon>
        <taxon>Micrococcales</taxon>
        <taxon>Jonesiaceae</taxon>
    </lineage>
</organism>
<dbReference type="CDD" id="cd01097">
    <property type="entry name" value="Tetrahydromethanopterin_reductase"/>
    <property type="match status" value="1"/>
</dbReference>
<dbReference type="GO" id="GO:0016705">
    <property type="term" value="F:oxidoreductase activity, acting on paired donors, with incorporation or reduction of molecular oxygen"/>
    <property type="evidence" value="ECO:0007669"/>
    <property type="project" value="InterPro"/>
</dbReference>
<dbReference type="PANTHER" id="PTHR43244">
    <property type="match status" value="1"/>
</dbReference>
<accession>A0AAU7DW08</accession>
<sequence length="285" mass="30316">MTRIGAVFSPYHNPPEAFKEAVLAAEAAGVPELWVWEDCFRESAFVPIAAALAWTTNLKIGLGIAPMPLRNVALTAMEIATVERMFPGRFYPGLGHGVQSWMAQAGAKVASPLTLMREYIPALRAILAGQEVSTSGRYVNLDKVRLDWPIENAPPVYGAGVGPKSLQLSGEMADGTILVAGMTPDEVAGHIKTIKSGSPQPESHTIISYITVAFGQGAKDRVAEEHKDQSIENDRGAWGTVAEVAETVKKFAEAGADAVILTPAVGEPDLIGFLGSVGEINRLLN</sequence>
<dbReference type="Pfam" id="PF00296">
    <property type="entry name" value="Bac_luciferase"/>
    <property type="match status" value="1"/>
</dbReference>
<evidence type="ECO:0000259" key="1">
    <source>
        <dbReference type="Pfam" id="PF00296"/>
    </source>
</evidence>
<name>A0AAU7DW08_9MICO</name>
<dbReference type="Gene3D" id="3.20.20.30">
    <property type="entry name" value="Luciferase-like domain"/>
    <property type="match status" value="1"/>
</dbReference>
<dbReference type="AlphaFoldDB" id="A0AAU7DW08"/>
<feature type="domain" description="Luciferase-like" evidence="1">
    <location>
        <begin position="13"/>
        <end position="219"/>
    </location>
</feature>